<sequence>MRRLGSELEGISRQSWWMVAIAKAPDGEKDRRGMERDCARRKVQPEVKKSERMAIGGLGWEWNHWTMGWRRADRAGMKLRMRFGGTW</sequence>
<dbReference type="EMBL" id="JAGFBR010000006">
    <property type="protein sequence ID" value="KAH0465480.1"/>
    <property type="molecule type" value="Genomic_DNA"/>
</dbReference>
<dbReference type="AlphaFoldDB" id="A0AAV7GUB9"/>
<protein>
    <submittedName>
        <fullName evidence="1">Uncharacterized protein</fullName>
    </submittedName>
</protein>
<name>A0AAV7GUB9_DENCH</name>
<comment type="caution">
    <text evidence="1">The sequence shown here is derived from an EMBL/GenBank/DDBJ whole genome shotgun (WGS) entry which is preliminary data.</text>
</comment>
<evidence type="ECO:0000313" key="1">
    <source>
        <dbReference type="EMBL" id="KAH0465480.1"/>
    </source>
</evidence>
<organism evidence="1 2">
    <name type="scientific">Dendrobium chrysotoxum</name>
    <name type="common">Orchid</name>
    <dbReference type="NCBI Taxonomy" id="161865"/>
    <lineage>
        <taxon>Eukaryota</taxon>
        <taxon>Viridiplantae</taxon>
        <taxon>Streptophyta</taxon>
        <taxon>Embryophyta</taxon>
        <taxon>Tracheophyta</taxon>
        <taxon>Spermatophyta</taxon>
        <taxon>Magnoliopsida</taxon>
        <taxon>Liliopsida</taxon>
        <taxon>Asparagales</taxon>
        <taxon>Orchidaceae</taxon>
        <taxon>Epidendroideae</taxon>
        <taxon>Malaxideae</taxon>
        <taxon>Dendrobiinae</taxon>
        <taxon>Dendrobium</taxon>
    </lineage>
</organism>
<accession>A0AAV7GUB9</accession>
<dbReference type="Proteomes" id="UP000775213">
    <property type="component" value="Unassembled WGS sequence"/>
</dbReference>
<reference evidence="1 2" key="1">
    <citation type="journal article" date="2021" name="Hortic Res">
        <title>Chromosome-scale assembly of the Dendrobium chrysotoxum genome enhances the understanding of orchid evolution.</title>
        <authorList>
            <person name="Zhang Y."/>
            <person name="Zhang G.Q."/>
            <person name="Zhang D."/>
            <person name="Liu X.D."/>
            <person name="Xu X.Y."/>
            <person name="Sun W.H."/>
            <person name="Yu X."/>
            <person name="Zhu X."/>
            <person name="Wang Z.W."/>
            <person name="Zhao X."/>
            <person name="Zhong W.Y."/>
            <person name="Chen H."/>
            <person name="Yin W.L."/>
            <person name="Huang T."/>
            <person name="Niu S.C."/>
            <person name="Liu Z.J."/>
        </authorList>
    </citation>
    <scope>NUCLEOTIDE SEQUENCE [LARGE SCALE GENOMIC DNA]</scope>
    <source>
        <strain evidence="1">Lindl</strain>
    </source>
</reference>
<proteinExistence type="predicted"/>
<gene>
    <name evidence="1" type="ORF">IEQ34_005583</name>
</gene>
<evidence type="ECO:0000313" key="2">
    <source>
        <dbReference type="Proteomes" id="UP000775213"/>
    </source>
</evidence>
<keyword evidence="2" id="KW-1185">Reference proteome</keyword>